<name>A0ABR2CXN3_9ROSI</name>
<evidence type="ECO:0000313" key="2">
    <source>
        <dbReference type="Proteomes" id="UP001472677"/>
    </source>
</evidence>
<keyword evidence="2" id="KW-1185">Reference proteome</keyword>
<gene>
    <name evidence="1" type="ORF">V6N12_029929</name>
</gene>
<proteinExistence type="predicted"/>
<dbReference type="Proteomes" id="UP001472677">
    <property type="component" value="Unassembled WGS sequence"/>
</dbReference>
<dbReference type="EMBL" id="JBBPBM010000041">
    <property type="protein sequence ID" value="KAK8525084.1"/>
    <property type="molecule type" value="Genomic_DNA"/>
</dbReference>
<accession>A0ABR2CXN3</accession>
<evidence type="ECO:0000313" key="1">
    <source>
        <dbReference type="EMBL" id="KAK8525084.1"/>
    </source>
</evidence>
<comment type="caution">
    <text evidence="1">The sequence shown here is derived from an EMBL/GenBank/DDBJ whole genome shotgun (WGS) entry which is preliminary data.</text>
</comment>
<organism evidence="1 2">
    <name type="scientific">Hibiscus sabdariffa</name>
    <name type="common">roselle</name>
    <dbReference type="NCBI Taxonomy" id="183260"/>
    <lineage>
        <taxon>Eukaryota</taxon>
        <taxon>Viridiplantae</taxon>
        <taxon>Streptophyta</taxon>
        <taxon>Embryophyta</taxon>
        <taxon>Tracheophyta</taxon>
        <taxon>Spermatophyta</taxon>
        <taxon>Magnoliopsida</taxon>
        <taxon>eudicotyledons</taxon>
        <taxon>Gunneridae</taxon>
        <taxon>Pentapetalae</taxon>
        <taxon>rosids</taxon>
        <taxon>malvids</taxon>
        <taxon>Malvales</taxon>
        <taxon>Malvaceae</taxon>
        <taxon>Malvoideae</taxon>
        <taxon>Hibiscus</taxon>
    </lineage>
</organism>
<reference evidence="1 2" key="1">
    <citation type="journal article" date="2024" name="G3 (Bethesda)">
        <title>Genome assembly of Hibiscus sabdariffa L. provides insights into metabolisms of medicinal natural products.</title>
        <authorList>
            <person name="Kim T."/>
        </authorList>
    </citation>
    <scope>NUCLEOTIDE SEQUENCE [LARGE SCALE GENOMIC DNA]</scope>
    <source>
        <strain evidence="1">TK-2024</strain>
        <tissue evidence="1">Old leaves</tissue>
    </source>
</reference>
<sequence length="68" mass="7312">MQEGLRKAGKLMERPKLARIGRRVCPNSPSSGGEFGQTRLPILASLGGSISFLALPQSFLHSAVCQMK</sequence>
<protein>
    <submittedName>
        <fullName evidence="1">Uncharacterized protein</fullName>
    </submittedName>
</protein>